<comment type="catalytic activity">
    <reaction evidence="6">
        <text>an N(4)-(oligosaccharide-(1-&gt;3)-[oligosaccharide-(1-&gt;6)]-beta-D-Man-(1-&gt;4)-beta-D-GlcNAc-(1-&gt;4)-alpha-D-GlcNAc)-L-asparaginyl-[protein] + H2O = an oligosaccharide-(1-&gt;3)-[oligosaccharide-(1-&gt;6)]-beta-D-Man-(1-&gt;4)-D-GlcNAc + N(4)-(N-acetyl-beta-D-glucosaminyl)-L-asparaginyl-[protein]</text>
        <dbReference type="Rhea" id="RHEA:73067"/>
        <dbReference type="Rhea" id="RHEA-COMP:12603"/>
        <dbReference type="Rhea" id="RHEA-COMP:18176"/>
        <dbReference type="ChEBI" id="CHEBI:15377"/>
        <dbReference type="ChEBI" id="CHEBI:132248"/>
        <dbReference type="ChEBI" id="CHEBI:192714"/>
        <dbReference type="ChEBI" id="CHEBI:192715"/>
        <dbReference type="EC" id="3.2.1.96"/>
    </reaction>
</comment>
<dbReference type="Gene3D" id="3.20.20.80">
    <property type="entry name" value="Glycosidases"/>
    <property type="match status" value="1"/>
</dbReference>
<dbReference type="Pfam" id="PF23916">
    <property type="entry name" value="TIM-barrel_EndoS"/>
    <property type="match status" value="1"/>
</dbReference>
<dbReference type="EC" id="3.2.1.96" evidence="2"/>
<evidence type="ECO:0000259" key="7">
    <source>
        <dbReference type="Pfam" id="PF23916"/>
    </source>
</evidence>
<dbReference type="eggNOG" id="COG3469">
    <property type="taxonomic scope" value="Bacteria"/>
</dbReference>
<dbReference type="GO" id="GO:0033925">
    <property type="term" value="F:mannosyl-glycoprotein endo-beta-N-acetylglucosaminidase activity"/>
    <property type="evidence" value="ECO:0007669"/>
    <property type="project" value="UniProtKB-EC"/>
</dbReference>
<feature type="domain" description="Endo-beta-N-acetylglucosaminidase EndoS/F2-like TIM-barrel" evidence="7">
    <location>
        <begin position="24"/>
        <end position="268"/>
    </location>
</feature>
<dbReference type="InterPro" id="IPR017853">
    <property type="entry name" value="GH"/>
</dbReference>
<organism evidence="8 9">
    <name type="scientific">Schleiferilactobacillus harbinensis DSM 16991</name>
    <dbReference type="NCBI Taxonomy" id="1122147"/>
    <lineage>
        <taxon>Bacteria</taxon>
        <taxon>Bacillati</taxon>
        <taxon>Bacillota</taxon>
        <taxon>Bacilli</taxon>
        <taxon>Lactobacillales</taxon>
        <taxon>Lactobacillaceae</taxon>
        <taxon>Schleiferilactobacillus</taxon>
    </lineage>
</organism>
<keyword evidence="5" id="KW-0326">Glycosidase</keyword>
<evidence type="ECO:0000313" key="8">
    <source>
        <dbReference type="EMBL" id="KRM26934.1"/>
    </source>
</evidence>
<evidence type="ECO:0000256" key="5">
    <source>
        <dbReference type="ARBA" id="ARBA00023295"/>
    </source>
</evidence>
<keyword evidence="4" id="KW-0378">Hydrolase</keyword>
<evidence type="ECO:0000256" key="6">
    <source>
        <dbReference type="ARBA" id="ARBA00034414"/>
    </source>
</evidence>
<proteinExistence type="inferred from homology"/>
<name>A0A0R1XHM1_9LACO</name>
<evidence type="ECO:0000256" key="4">
    <source>
        <dbReference type="ARBA" id="ARBA00022801"/>
    </source>
</evidence>
<comment type="similarity">
    <text evidence="1">Belongs to the glycosyl hydrolase 18 family.</text>
</comment>
<reference evidence="8 9" key="1">
    <citation type="journal article" date="2015" name="Genome Announc.">
        <title>Expanding the biotechnology potential of lactobacilli through comparative genomics of 213 strains and associated genera.</title>
        <authorList>
            <person name="Sun Z."/>
            <person name="Harris H.M."/>
            <person name="McCann A."/>
            <person name="Guo C."/>
            <person name="Argimon S."/>
            <person name="Zhang W."/>
            <person name="Yang X."/>
            <person name="Jeffery I.B."/>
            <person name="Cooney J.C."/>
            <person name="Kagawa T.F."/>
            <person name="Liu W."/>
            <person name="Song Y."/>
            <person name="Salvetti E."/>
            <person name="Wrobel A."/>
            <person name="Rasinkangas P."/>
            <person name="Parkhill J."/>
            <person name="Rea M.C."/>
            <person name="O'Sullivan O."/>
            <person name="Ritari J."/>
            <person name="Douillard F.P."/>
            <person name="Paul Ross R."/>
            <person name="Yang R."/>
            <person name="Briner A.E."/>
            <person name="Felis G.E."/>
            <person name="de Vos W.M."/>
            <person name="Barrangou R."/>
            <person name="Klaenhammer T.R."/>
            <person name="Caufield P.W."/>
            <person name="Cui Y."/>
            <person name="Zhang H."/>
            <person name="O'Toole P.W."/>
        </authorList>
    </citation>
    <scope>NUCLEOTIDE SEQUENCE [LARGE SCALE GENOMIC DNA]</scope>
    <source>
        <strain evidence="8 9">DSM 16991</strain>
    </source>
</reference>
<dbReference type="InterPro" id="IPR057016">
    <property type="entry name" value="EndoS_F2-like_TIM-barrel"/>
</dbReference>
<gene>
    <name evidence="8" type="ORF">FC91_GL002857</name>
</gene>
<protein>
    <recommendedName>
        <fullName evidence="2">mannosyl-glycoprotein endo-beta-N-acetylglucosaminidase</fullName>
        <ecNumber evidence="2">3.2.1.96</ecNumber>
    </recommendedName>
</protein>
<dbReference type="SUPFAM" id="SSF51445">
    <property type="entry name" value="(Trans)glycosidases"/>
    <property type="match status" value="1"/>
</dbReference>
<evidence type="ECO:0000313" key="9">
    <source>
        <dbReference type="Proteomes" id="UP000050949"/>
    </source>
</evidence>
<evidence type="ECO:0000256" key="1">
    <source>
        <dbReference type="ARBA" id="ARBA00009336"/>
    </source>
</evidence>
<evidence type="ECO:0000256" key="3">
    <source>
        <dbReference type="ARBA" id="ARBA00022729"/>
    </source>
</evidence>
<accession>A0A0R1XHM1</accession>
<evidence type="ECO:0000256" key="2">
    <source>
        <dbReference type="ARBA" id="ARBA00012566"/>
    </source>
</evidence>
<keyword evidence="3" id="KW-0732">Signal</keyword>
<dbReference type="Proteomes" id="UP000050949">
    <property type="component" value="Unassembled WGS sequence"/>
</dbReference>
<comment type="caution">
    <text evidence="8">The sequence shown here is derived from an EMBL/GenBank/DDBJ whole genome shotgun (WGS) entry which is preliminary data.</text>
</comment>
<dbReference type="PATRIC" id="fig|1122147.4.peg.2943"/>
<sequence length="304" mass="33697">MFCTLLSENLEATFLNKGQPILAAYYRSWRDKFSNSANPNYFSDLPPAVDIAIIFPNDEVQPAFWAHLPAEVDTLIAKGTTVLRTLFVDALLQPHFQLAEDAAPLLPFTENDAGYAARAQEILTRYAALPGITGLVIDVDHPLSASEVHRAAGVWRALAARLHDQKTGGGMLVFDHDILTDFSPLFPAVAPFTDYVFVDCYGLSLADVERRWADYAPYIAPQQFIPGFSFYEERGEYWHDISGQLAGSHAADLIKWQPMGGTKGGLFAYAADRDGITEGNDTLQYTDFNQLKSVKSLLLQNTQQ</sequence>
<dbReference type="EMBL" id="AZFW01000060">
    <property type="protein sequence ID" value="KRM26934.1"/>
    <property type="molecule type" value="Genomic_DNA"/>
</dbReference>
<dbReference type="AlphaFoldDB" id="A0A0R1XHM1"/>